<reference evidence="1 3" key="2">
    <citation type="submission" date="2014-10" db="EMBL/GenBank/DDBJ databases">
        <title>Paracoccus sanguinis sp. nov., isolated from clinical specimens of New York State patients.</title>
        <authorList>
            <person name="Mingle L.A."/>
            <person name="Cole J.A."/>
            <person name="Lapierre P."/>
            <person name="Musser K.A."/>
        </authorList>
    </citation>
    <scope>NUCLEOTIDE SEQUENCE [LARGE SCALE GENOMIC DNA]</scope>
    <source>
        <strain evidence="1 3">5503</strain>
    </source>
</reference>
<protein>
    <recommendedName>
        <fullName evidence="5">ArsR family transcriptional regulator</fullName>
    </recommendedName>
</protein>
<keyword evidence="4" id="KW-1185">Reference proteome</keyword>
<name>A0A099G7K8_9RHOB</name>
<organism evidence="1 3">
    <name type="scientific">Paracoccus sanguinis</name>
    <dbReference type="NCBI Taxonomy" id="1545044"/>
    <lineage>
        <taxon>Bacteria</taxon>
        <taxon>Pseudomonadati</taxon>
        <taxon>Pseudomonadota</taxon>
        <taxon>Alphaproteobacteria</taxon>
        <taxon>Rhodobacterales</taxon>
        <taxon>Paracoccaceae</taxon>
        <taxon>Paracoccus</taxon>
    </lineage>
</organism>
<dbReference type="EMBL" id="JRKQ01000008">
    <property type="protein sequence ID" value="KGJ23266.1"/>
    <property type="molecule type" value="Genomic_DNA"/>
</dbReference>
<dbReference type="RefSeq" id="WP_036707342.1">
    <property type="nucleotide sequence ID" value="NZ_FNNA01000006.1"/>
</dbReference>
<dbReference type="AlphaFoldDB" id="A0A099G7K8"/>
<reference evidence="1 3" key="1">
    <citation type="submission" date="2014-09" db="EMBL/GenBank/DDBJ databases">
        <authorList>
            <person name="McGinnis J.M."/>
            <person name="Wolfgang W.J."/>
        </authorList>
    </citation>
    <scope>NUCLEOTIDE SEQUENCE [LARGE SCALE GENOMIC DNA]</scope>
    <source>
        <strain evidence="1 3">5503</strain>
    </source>
</reference>
<reference evidence="4" key="4">
    <citation type="submission" date="2016-10" db="EMBL/GenBank/DDBJ databases">
        <authorList>
            <person name="Varghese N."/>
            <person name="Submissions S."/>
        </authorList>
    </citation>
    <scope>NUCLEOTIDE SEQUENCE [LARGE SCALE GENOMIC DNA]</scope>
    <source>
        <strain evidence="4">DSM 29303</strain>
    </source>
</reference>
<sequence>MSYAEHVAGHRRLAILRHLEGSPEYVSNASILQGVLIGLGLPCTSDQLSADLAWLREQGLARFDPAAEFIVVTATARGTEVARGLAQHPGVQRPRPRV</sequence>
<dbReference type="Proteomes" id="UP000182944">
    <property type="component" value="Unassembled WGS sequence"/>
</dbReference>
<accession>A0A099G7K8</accession>
<dbReference type="EMBL" id="FNNA01000006">
    <property type="protein sequence ID" value="SDX43632.1"/>
    <property type="molecule type" value="Genomic_DNA"/>
</dbReference>
<evidence type="ECO:0000313" key="1">
    <source>
        <dbReference type="EMBL" id="KGJ23266.1"/>
    </source>
</evidence>
<proteinExistence type="predicted"/>
<evidence type="ECO:0000313" key="3">
    <source>
        <dbReference type="Proteomes" id="UP000029858"/>
    </source>
</evidence>
<dbReference type="STRING" id="1545044.SAMN05444276_106104"/>
<reference evidence="2" key="3">
    <citation type="submission" date="2016-10" db="EMBL/GenBank/DDBJ databases">
        <authorList>
            <person name="de Groot N.N."/>
        </authorList>
    </citation>
    <scope>NUCLEOTIDE SEQUENCE [LARGE SCALE GENOMIC DNA]</scope>
    <source>
        <strain evidence="2">DSM 29303</strain>
    </source>
</reference>
<accession>A0A099GKI9</accession>
<dbReference type="Proteomes" id="UP000029858">
    <property type="component" value="Unassembled WGS sequence"/>
</dbReference>
<evidence type="ECO:0008006" key="5">
    <source>
        <dbReference type="Google" id="ProtNLM"/>
    </source>
</evidence>
<evidence type="ECO:0000313" key="2">
    <source>
        <dbReference type="EMBL" id="SDX43632.1"/>
    </source>
</evidence>
<gene>
    <name evidence="1" type="ORF">IX56_03120</name>
    <name evidence="2" type="ORF">SAMN05444276_106104</name>
</gene>
<dbReference type="OrthoDB" id="7855192at2"/>
<evidence type="ECO:0000313" key="4">
    <source>
        <dbReference type="Proteomes" id="UP000182944"/>
    </source>
</evidence>